<dbReference type="InterPro" id="IPR044574">
    <property type="entry name" value="ARIP4-like"/>
</dbReference>
<evidence type="ECO:0000256" key="1">
    <source>
        <dbReference type="ARBA" id="ARBA00004123"/>
    </source>
</evidence>
<dbReference type="GO" id="GO:0005524">
    <property type="term" value="F:ATP binding"/>
    <property type="evidence" value="ECO:0007669"/>
    <property type="project" value="UniProtKB-KW"/>
</dbReference>
<proteinExistence type="inferred from homology"/>
<dbReference type="GO" id="GO:0004386">
    <property type="term" value="F:helicase activity"/>
    <property type="evidence" value="ECO:0007669"/>
    <property type="project" value="UniProtKB-KW"/>
</dbReference>
<evidence type="ECO:0000259" key="18">
    <source>
        <dbReference type="PROSITE" id="PS51194"/>
    </source>
</evidence>
<keyword evidence="11" id="KW-0067">ATP-binding</keyword>
<dbReference type="InterPro" id="IPR000330">
    <property type="entry name" value="SNF2_N"/>
</dbReference>
<dbReference type="SMART" id="SM00490">
    <property type="entry name" value="HELICc"/>
    <property type="match status" value="1"/>
</dbReference>
<keyword evidence="21" id="KW-1185">Reference proteome</keyword>
<protein>
    <recommendedName>
        <fullName evidence="15">ATP-dependent helicase ATRX</fullName>
    </recommendedName>
</protein>
<evidence type="ECO:0000313" key="21">
    <source>
        <dbReference type="Proteomes" id="UP001140206"/>
    </source>
</evidence>
<feature type="domain" description="PHD-type" evidence="19">
    <location>
        <begin position="499"/>
        <end position="632"/>
    </location>
</feature>
<evidence type="ECO:0000256" key="7">
    <source>
        <dbReference type="ARBA" id="ARBA00022771"/>
    </source>
</evidence>
<feature type="region of interest" description="Disordered" evidence="16">
    <location>
        <begin position="1437"/>
        <end position="1483"/>
    </location>
</feature>
<sequence length="1529" mass="172839">MENNELPKEDALVQFSEERNTAINGSYNTSDDIIENFDTPIEQHGGLVTNYNVKKDDPVNVQPEEVKDSVDVEIEINGTKDGIVQSETVHEEEEEGSDSLEMFLDDSGSEQSNNADDESIAEVPLTGAEVEEILAEFIEVESKAAEAQESLEKEALAQVEKEVRFELSQSLNRDELDLAVTKEMEAFTLQWEAELDELETRSSVLLEQLDGAGIDLPSLYKWIESQIPDGCRTEAWKKRAHWVGSRASGEVDESVKTAEEFLQSCRPVRRKHGRLLEEGASGFLAGKLPISSDKPSHDCEASWNSFNQLIKSNKCSDNGFGSSNWASVYLASTPQQAASLGLKFPGVDEVEEIADIEADDADFKNLNELELSEEQKRKYRKVREEDDENRIKRMQRHLKQERTRKKRLQPTLISDSTNGYYDTTPDDTRLENGEADATNSLKEHSTSKRAREEDESELDNKKHKAEMTDSSDDEVKVLGSKLNSPVKKAIDVIDLDTPIFTERSQSRSFSCTVCSEALKKSSEVHRHPLLAVIVCASCKFTLAEKIRLEGADRSGYCKWCCKSEELVSCGSCTMQFCKSCIGRNLGEECLSDATTATTWQCCCCLPSLLENSISQYEKALVSTPEPSISESGSDHSEAENGVVNRKRRRKKRIRRIIDDAELAEETKSSMAQEKARQEHLKSMQESANKWSSMISSTSPAAASVVMEDLKEGYIINIAREVDEVAVRIPNSISVKLKPHQLSGIRFMWENVIQSVKKVKSGDKGLGCILAHTMGLGKTFQVIAFLYTVMRSIDLGLRRALIVTPVNVLHNWKNEFAKWQPTEVKPLRVFLLEQIPNVKKRLYILSKWRAKGGVFLIGYVQFRKLLLGKSVRDRDIAIQIFDILQNGADILVCDEAHLIKNRMAETTQALKQVKTKRRIALTGSPLQNNLMEYYCMVDFVREGYLGSSHEFRNRFQNPIENGQHANSTADDVKVMNQRSHILYEQLKGFVQRMDMNVVKKDLPPKTVFVITVKLSQLQRRLYRKFLDVHGYAGSSSSDRRAACFFAGYTTLAQIWNHPGLLKMPKENKSSKRDGENFLDDDSSSDDNLEKYLFAGEKQKMKISNDLPETEEKWWENLLDEKTFQEPDFSGKMVLLLDILSMSSGLGEKSLIFSQSLPTLDLIEYYLSRIPRKGSEGKFWKQGKDWFRIDGTTLASERQNLVEKFNDPLNRRVKCVLISTRAGSLGINLHAANRVILVDGSWNPTYDLQAIYRVWRYGQKRPVYAYRLLAHGTMEEKIYKRQVTKEGLAARVVDKQQIFRTMSKEEMLHLFDFGDEELLEQSKHLIASSSHDIAGQAGPLKQNKSVATHGSGSSDGIMLNLLNRHQPCWIVNYHEHETLLQENEAEKLTKEEQEMAWLNYQRSLEWEEVHRTAVYEDYNTERKQTTTSSTSAATVAANNNSNSLLGPESNSHAAPQVKSSRLSNSQPHQPKTGLANTSNPKNRVATQRKCSNLAHLLMLRSCATKAGCSTTCTDCGQEISWETLNRDGRTR</sequence>
<name>A0AAV8F0C9_9POAL</name>
<evidence type="ECO:0000256" key="9">
    <source>
        <dbReference type="ARBA" id="ARBA00022806"/>
    </source>
</evidence>
<feature type="domain" description="Helicase ATP-binding" evidence="17">
    <location>
        <begin position="758"/>
        <end position="942"/>
    </location>
</feature>
<dbReference type="Proteomes" id="UP001140206">
    <property type="component" value="Chromosome 2"/>
</dbReference>
<evidence type="ECO:0000256" key="15">
    <source>
        <dbReference type="ARBA" id="ARBA00031106"/>
    </source>
</evidence>
<comment type="subcellular location">
    <subcellularLocation>
        <location evidence="2">Chromosome</location>
        <location evidence="2">Telomere</location>
    </subcellularLocation>
    <subcellularLocation>
        <location evidence="1">Nucleus</location>
    </subcellularLocation>
</comment>
<dbReference type="InterPro" id="IPR025766">
    <property type="entry name" value="ADD"/>
</dbReference>
<dbReference type="Pfam" id="PF00271">
    <property type="entry name" value="Helicase_C"/>
    <property type="match status" value="1"/>
</dbReference>
<keyword evidence="8" id="KW-0378">Hydrolase</keyword>
<dbReference type="SMART" id="SM00487">
    <property type="entry name" value="DEXDc"/>
    <property type="match status" value="1"/>
</dbReference>
<feature type="region of interest" description="Disordered" evidence="16">
    <location>
        <begin position="375"/>
        <end position="475"/>
    </location>
</feature>
<feature type="region of interest" description="Disordered" evidence="16">
    <location>
        <begin position="1064"/>
        <end position="1083"/>
    </location>
</feature>
<dbReference type="GO" id="GO:0016887">
    <property type="term" value="F:ATP hydrolysis activity"/>
    <property type="evidence" value="ECO:0007669"/>
    <property type="project" value="InterPro"/>
</dbReference>
<keyword evidence="9" id="KW-0347">Helicase</keyword>
<dbReference type="PANTHER" id="PTHR45797">
    <property type="entry name" value="RAD54-LIKE"/>
    <property type="match status" value="1"/>
</dbReference>
<dbReference type="SUPFAM" id="SSF52540">
    <property type="entry name" value="P-loop containing nucleoside triphosphate hydrolases"/>
    <property type="match status" value="2"/>
</dbReference>
<feature type="compositionally biased region" description="Basic and acidic residues" evidence="16">
    <location>
        <begin position="441"/>
        <end position="452"/>
    </location>
</feature>
<evidence type="ECO:0000256" key="8">
    <source>
        <dbReference type="ARBA" id="ARBA00022801"/>
    </source>
</evidence>
<evidence type="ECO:0000313" key="20">
    <source>
        <dbReference type="EMBL" id="KAJ4784452.1"/>
    </source>
</evidence>
<dbReference type="CDD" id="cd18793">
    <property type="entry name" value="SF2_C_SNF"/>
    <property type="match status" value="1"/>
</dbReference>
<feature type="region of interest" description="Disordered" evidence="16">
    <location>
        <begin position="624"/>
        <end position="646"/>
    </location>
</feature>
<evidence type="ECO:0000256" key="10">
    <source>
        <dbReference type="ARBA" id="ARBA00022833"/>
    </source>
</evidence>
<gene>
    <name evidence="20" type="ORF">LUZ62_035698</name>
</gene>
<dbReference type="PANTHER" id="PTHR45797:SF1">
    <property type="entry name" value="HELICASE ARIP4"/>
    <property type="match status" value="1"/>
</dbReference>
<dbReference type="GO" id="GO:0008270">
    <property type="term" value="F:zinc ion binding"/>
    <property type="evidence" value="ECO:0007669"/>
    <property type="project" value="UniProtKB-KW"/>
</dbReference>
<comment type="caution">
    <text evidence="20">The sequence shown here is derived from an EMBL/GenBank/DDBJ whole genome shotgun (WGS) entry which is preliminary data.</text>
</comment>
<dbReference type="InterPro" id="IPR014001">
    <property type="entry name" value="Helicase_ATP-bd"/>
</dbReference>
<evidence type="ECO:0000256" key="14">
    <source>
        <dbReference type="ARBA" id="ARBA00023242"/>
    </source>
</evidence>
<reference evidence="20" key="1">
    <citation type="submission" date="2022-08" db="EMBL/GenBank/DDBJ databases">
        <authorList>
            <person name="Marques A."/>
        </authorList>
    </citation>
    <scope>NUCLEOTIDE SEQUENCE</scope>
    <source>
        <strain evidence="20">RhyPub2mFocal</strain>
        <tissue evidence="20">Leaves</tissue>
    </source>
</reference>
<keyword evidence="6" id="KW-0547">Nucleotide-binding</keyword>
<dbReference type="Gene3D" id="3.40.50.300">
    <property type="entry name" value="P-loop containing nucleotide triphosphate hydrolases"/>
    <property type="match status" value="1"/>
</dbReference>
<accession>A0AAV8F0C9</accession>
<evidence type="ECO:0000256" key="6">
    <source>
        <dbReference type="ARBA" id="ARBA00022741"/>
    </source>
</evidence>
<evidence type="ECO:0000256" key="16">
    <source>
        <dbReference type="SAM" id="MobiDB-lite"/>
    </source>
</evidence>
<evidence type="ECO:0000256" key="4">
    <source>
        <dbReference type="ARBA" id="ARBA00022454"/>
    </source>
</evidence>
<keyword evidence="13" id="KW-0238">DNA-binding</keyword>
<feature type="region of interest" description="Disordered" evidence="16">
    <location>
        <begin position="80"/>
        <end position="123"/>
    </location>
</feature>
<dbReference type="GO" id="GO:0005634">
    <property type="term" value="C:nucleus"/>
    <property type="evidence" value="ECO:0007669"/>
    <property type="project" value="UniProtKB-SubCell"/>
</dbReference>
<dbReference type="PROSITE" id="PS51194">
    <property type="entry name" value="HELICASE_CTER"/>
    <property type="match status" value="1"/>
</dbReference>
<dbReference type="InterPro" id="IPR038718">
    <property type="entry name" value="SNF2-like_sf"/>
</dbReference>
<evidence type="ECO:0000256" key="5">
    <source>
        <dbReference type="ARBA" id="ARBA00022723"/>
    </source>
</evidence>
<evidence type="ECO:0000256" key="2">
    <source>
        <dbReference type="ARBA" id="ARBA00004574"/>
    </source>
</evidence>
<evidence type="ECO:0000256" key="13">
    <source>
        <dbReference type="ARBA" id="ARBA00023125"/>
    </source>
</evidence>
<keyword evidence="5" id="KW-0479">Metal-binding</keyword>
<keyword evidence="4" id="KW-0158">Chromosome</keyword>
<keyword evidence="7" id="KW-0863">Zinc-finger</keyword>
<dbReference type="CDD" id="cd11726">
    <property type="entry name" value="ADDz_ATRX"/>
    <property type="match status" value="1"/>
</dbReference>
<feature type="compositionally biased region" description="Polar residues" evidence="16">
    <location>
        <begin position="411"/>
        <end position="421"/>
    </location>
</feature>
<evidence type="ECO:0000259" key="17">
    <source>
        <dbReference type="PROSITE" id="PS51192"/>
    </source>
</evidence>
<dbReference type="InterPro" id="IPR049730">
    <property type="entry name" value="SNF2/RAD54-like_C"/>
</dbReference>
<evidence type="ECO:0000256" key="3">
    <source>
        <dbReference type="ARBA" id="ARBA00007025"/>
    </source>
</evidence>
<dbReference type="Gene3D" id="3.40.50.10810">
    <property type="entry name" value="Tandem AAA-ATPase domain"/>
    <property type="match status" value="1"/>
</dbReference>
<dbReference type="GO" id="GO:0003677">
    <property type="term" value="F:DNA binding"/>
    <property type="evidence" value="ECO:0007669"/>
    <property type="project" value="UniProtKB-KW"/>
</dbReference>
<dbReference type="InterPro" id="IPR027417">
    <property type="entry name" value="P-loop_NTPase"/>
</dbReference>
<dbReference type="GO" id="GO:0000781">
    <property type="term" value="C:chromosome, telomeric region"/>
    <property type="evidence" value="ECO:0007669"/>
    <property type="project" value="UniProtKB-SubCell"/>
</dbReference>
<feature type="compositionally biased region" description="Basic residues" evidence="16">
    <location>
        <begin position="392"/>
        <end position="408"/>
    </location>
</feature>
<dbReference type="EMBL" id="JAMFTS010000002">
    <property type="protein sequence ID" value="KAJ4784452.1"/>
    <property type="molecule type" value="Genomic_DNA"/>
</dbReference>
<evidence type="ECO:0000256" key="12">
    <source>
        <dbReference type="ARBA" id="ARBA00022895"/>
    </source>
</evidence>
<comment type="similarity">
    <text evidence="3">Belongs to the SNF2/RAD54 helicase family.</text>
</comment>
<dbReference type="PROSITE" id="PS51533">
    <property type="entry name" value="ADD"/>
    <property type="match status" value="1"/>
</dbReference>
<organism evidence="20 21">
    <name type="scientific">Rhynchospora pubera</name>
    <dbReference type="NCBI Taxonomy" id="906938"/>
    <lineage>
        <taxon>Eukaryota</taxon>
        <taxon>Viridiplantae</taxon>
        <taxon>Streptophyta</taxon>
        <taxon>Embryophyta</taxon>
        <taxon>Tracheophyta</taxon>
        <taxon>Spermatophyta</taxon>
        <taxon>Magnoliopsida</taxon>
        <taxon>Liliopsida</taxon>
        <taxon>Poales</taxon>
        <taxon>Cyperaceae</taxon>
        <taxon>Cyperoideae</taxon>
        <taxon>Rhynchosporeae</taxon>
        <taxon>Rhynchospora</taxon>
    </lineage>
</organism>
<feature type="compositionally biased region" description="Polar residues" evidence="16">
    <location>
        <begin position="1446"/>
        <end position="1483"/>
    </location>
</feature>
<keyword evidence="12" id="KW-0779">Telomere</keyword>
<feature type="compositionally biased region" description="Basic and acidic residues" evidence="16">
    <location>
        <begin position="1064"/>
        <end position="1074"/>
    </location>
</feature>
<dbReference type="Pfam" id="PF00176">
    <property type="entry name" value="SNF2-rel_dom"/>
    <property type="match status" value="1"/>
</dbReference>
<keyword evidence="10" id="KW-0862">Zinc</keyword>
<feature type="compositionally biased region" description="Acidic residues" evidence="16">
    <location>
        <begin position="90"/>
        <end position="108"/>
    </location>
</feature>
<feature type="domain" description="Helicase C-terminal" evidence="18">
    <location>
        <begin position="1133"/>
        <end position="1304"/>
    </location>
</feature>
<evidence type="ECO:0000259" key="19">
    <source>
        <dbReference type="PROSITE" id="PS51533"/>
    </source>
</evidence>
<dbReference type="InterPro" id="IPR001650">
    <property type="entry name" value="Helicase_C-like"/>
</dbReference>
<dbReference type="PROSITE" id="PS51192">
    <property type="entry name" value="HELICASE_ATP_BIND_1"/>
    <property type="match status" value="1"/>
</dbReference>
<keyword evidence="14" id="KW-0539">Nucleus</keyword>
<evidence type="ECO:0000256" key="11">
    <source>
        <dbReference type="ARBA" id="ARBA00022840"/>
    </source>
</evidence>